<gene>
    <name evidence="1" type="ORF">QG37_05179</name>
</gene>
<proteinExistence type="predicted"/>
<dbReference type="EMBL" id="LGST01000037">
    <property type="protein sequence ID" value="KND97951.1"/>
    <property type="molecule type" value="Genomic_DNA"/>
</dbReference>
<sequence length="71" mass="8575">MYATDTINPGPMKRMYLRSMPHIPRTFGCEDMIDGKENARGNWNPKCDVIVFRQQRKWVRRESKFLRLCRK</sequence>
<evidence type="ECO:0000313" key="2">
    <source>
        <dbReference type="Proteomes" id="UP000037122"/>
    </source>
</evidence>
<accession>A0A0L0NUV6</accession>
<name>A0A0L0NUV6_CANAR</name>
<organism evidence="1 2">
    <name type="scientific">Candidozyma auris</name>
    <name type="common">Yeast</name>
    <name type="synonym">Candida auris</name>
    <dbReference type="NCBI Taxonomy" id="498019"/>
    <lineage>
        <taxon>Eukaryota</taxon>
        <taxon>Fungi</taxon>
        <taxon>Dikarya</taxon>
        <taxon>Ascomycota</taxon>
        <taxon>Saccharomycotina</taxon>
        <taxon>Pichiomycetes</taxon>
        <taxon>Metschnikowiaceae</taxon>
        <taxon>Candidozyma</taxon>
    </lineage>
</organism>
<reference evidence="2" key="1">
    <citation type="journal article" date="2015" name="BMC Genomics">
        <title>Draft genome of a commonly misdiagnosed multidrug resistant pathogen Candida auris.</title>
        <authorList>
            <person name="Chatterjee S."/>
            <person name="Alampalli S.V."/>
            <person name="Nageshan R.K."/>
            <person name="Chettiar S.T."/>
            <person name="Joshi S."/>
            <person name="Tatu U.S."/>
        </authorList>
    </citation>
    <scope>NUCLEOTIDE SEQUENCE [LARGE SCALE GENOMIC DNA]</scope>
    <source>
        <strain evidence="2">6684</strain>
    </source>
</reference>
<protein>
    <submittedName>
        <fullName evidence="1">Uncharacterized protein</fullName>
    </submittedName>
</protein>
<evidence type="ECO:0000313" key="1">
    <source>
        <dbReference type="EMBL" id="KND97951.1"/>
    </source>
</evidence>
<dbReference type="VEuPathDB" id="FungiDB:QG37_05179"/>
<dbReference type="Proteomes" id="UP000037122">
    <property type="component" value="Unassembled WGS sequence"/>
</dbReference>
<dbReference type="AlphaFoldDB" id="A0A0L0NUV6"/>
<comment type="caution">
    <text evidence="1">The sequence shown here is derived from an EMBL/GenBank/DDBJ whole genome shotgun (WGS) entry which is preliminary data.</text>
</comment>